<dbReference type="NCBIfam" id="TIGR02595">
    <property type="entry name" value="PEP_CTERM"/>
    <property type="match status" value="1"/>
</dbReference>
<evidence type="ECO:0000313" key="3">
    <source>
        <dbReference type="EMBL" id="MVW61082.1"/>
    </source>
</evidence>
<gene>
    <name evidence="3" type="ORF">GPY61_14200</name>
</gene>
<dbReference type="EMBL" id="WSES01000004">
    <property type="protein sequence ID" value="MVW61082.1"/>
    <property type="molecule type" value="Genomic_DNA"/>
</dbReference>
<evidence type="ECO:0000256" key="1">
    <source>
        <dbReference type="SAM" id="SignalP"/>
    </source>
</evidence>
<dbReference type="InterPro" id="IPR013424">
    <property type="entry name" value="Ice-binding_C"/>
</dbReference>
<sequence>MKIPTLLGGALLLCTAAHAAPSAWDFEYRGFYDYHDPGVLRTDVAVTGRIVGEDADGDGVIHESELDSLWMTMRLWSGDFARCGGGTVDHDCQLDVFAFRPASDALDITASWRDNDATQLEYHTEEFVSGDRYVARSSYGHDYPVDDYYLFGAGTMLTVTPAPPVPEPGAWMMLGGGLLALAAFFRRSRGGGNPYRA</sequence>
<proteinExistence type="predicted"/>
<reference evidence="3 4" key="1">
    <citation type="submission" date="2019-12" db="EMBL/GenBank/DDBJ databases">
        <authorList>
            <person name="Li C."/>
            <person name="Zhao J."/>
        </authorList>
    </citation>
    <scope>NUCLEOTIDE SEQUENCE [LARGE SCALE GENOMIC DNA]</scope>
    <source>
        <strain evidence="3 4">NEAU-DD11</strain>
    </source>
</reference>
<dbReference type="AlphaFoldDB" id="A0A7X3K829"/>
<accession>A0A7X3K829</accession>
<comment type="caution">
    <text evidence="3">The sequence shown here is derived from an EMBL/GenBank/DDBJ whole genome shotgun (WGS) entry which is preliminary data.</text>
</comment>
<evidence type="ECO:0000313" key="4">
    <source>
        <dbReference type="Proteomes" id="UP000443353"/>
    </source>
</evidence>
<feature type="domain" description="Ice-binding protein C-terminal" evidence="2">
    <location>
        <begin position="164"/>
        <end position="187"/>
    </location>
</feature>
<protein>
    <submittedName>
        <fullName evidence="3">PEP-CTERM sorting domain-containing protein</fullName>
    </submittedName>
</protein>
<keyword evidence="1" id="KW-0732">Signal</keyword>
<feature type="signal peptide" evidence="1">
    <location>
        <begin position="1"/>
        <end position="19"/>
    </location>
</feature>
<name>A0A7X3K829_9BURK</name>
<dbReference type="Pfam" id="PF07589">
    <property type="entry name" value="PEP-CTERM"/>
    <property type="match status" value="1"/>
</dbReference>
<feature type="chain" id="PRO_5031239246" evidence="1">
    <location>
        <begin position="20"/>
        <end position="197"/>
    </location>
</feature>
<dbReference type="Proteomes" id="UP000443353">
    <property type="component" value="Unassembled WGS sequence"/>
</dbReference>
<evidence type="ECO:0000259" key="2">
    <source>
        <dbReference type="Pfam" id="PF07589"/>
    </source>
</evidence>
<keyword evidence="4" id="KW-1185">Reference proteome</keyword>
<organism evidence="3 4">
    <name type="scientific">Massilia cellulosiltytica</name>
    <dbReference type="NCBI Taxonomy" id="2683234"/>
    <lineage>
        <taxon>Bacteria</taxon>
        <taxon>Pseudomonadati</taxon>
        <taxon>Pseudomonadota</taxon>
        <taxon>Betaproteobacteria</taxon>
        <taxon>Burkholderiales</taxon>
        <taxon>Oxalobacteraceae</taxon>
        <taxon>Telluria group</taxon>
        <taxon>Massilia</taxon>
    </lineage>
</organism>
<dbReference type="RefSeq" id="WP_160409276.1">
    <property type="nucleotide sequence ID" value="NZ_WSES01000004.1"/>
</dbReference>